<dbReference type="InterPro" id="IPR041700">
    <property type="entry name" value="OMP_b-brl_3"/>
</dbReference>
<dbReference type="GO" id="GO:0004180">
    <property type="term" value="F:carboxypeptidase activity"/>
    <property type="evidence" value="ECO:0007669"/>
    <property type="project" value="UniProtKB-KW"/>
</dbReference>
<evidence type="ECO:0000313" key="8">
    <source>
        <dbReference type="Proteomes" id="UP000184212"/>
    </source>
</evidence>
<accession>A0A1M5X9D9</accession>
<protein>
    <submittedName>
        <fullName evidence="7">Carboxypeptidase regulatory-like domain-containing protein</fullName>
    </submittedName>
</protein>
<evidence type="ECO:0000256" key="1">
    <source>
        <dbReference type="ARBA" id="ARBA00004442"/>
    </source>
</evidence>
<comment type="subcellular location">
    <subcellularLocation>
        <location evidence="1">Cell outer membrane</location>
    </subcellularLocation>
</comment>
<dbReference type="InterPro" id="IPR036942">
    <property type="entry name" value="Beta-barrel_TonB_sf"/>
</dbReference>
<dbReference type="SUPFAM" id="SSF49464">
    <property type="entry name" value="Carboxypeptidase regulatory domain-like"/>
    <property type="match status" value="1"/>
</dbReference>
<proteinExistence type="predicted"/>
<feature type="signal peptide" evidence="5">
    <location>
        <begin position="1"/>
        <end position="26"/>
    </location>
</feature>
<keyword evidence="2" id="KW-0472">Membrane</keyword>
<dbReference type="AlphaFoldDB" id="A0A1M5X9D9"/>
<evidence type="ECO:0000256" key="4">
    <source>
        <dbReference type="SAM" id="MobiDB-lite"/>
    </source>
</evidence>
<feature type="region of interest" description="Disordered" evidence="4">
    <location>
        <begin position="428"/>
        <end position="455"/>
    </location>
</feature>
<dbReference type="Pfam" id="PF14905">
    <property type="entry name" value="OMP_b-brl_3"/>
    <property type="match status" value="1"/>
</dbReference>
<name>A0A1M5X9D9_9BACT</name>
<dbReference type="STRING" id="947013.SAMN04488109_6277"/>
<evidence type="ECO:0000256" key="2">
    <source>
        <dbReference type="ARBA" id="ARBA00023136"/>
    </source>
</evidence>
<keyword evidence="7" id="KW-0121">Carboxypeptidase</keyword>
<keyword evidence="8" id="KW-1185">Reference proteome</keyword>
<keyword evidence="7" id="KW-0378">Hydrolase</keyword>
<dbReference type="InterPro" id="IPR008969">
    <property type="entry name" value="CarboxyPept-like_regulatory"/>
</dbReference>
<dbReference type="GO" id="GO:0009279">
    <property type="term" value="C:cell outer membrane"/>
    <property type="evidence" value="ECO:0007669"/>
    <property type="project" value="UniProtKB-SubCell"/>
</dbReference>
<gene>
    <name evidence="7" type="ORF">SAMN04488109_6277</name>
</gene>
<keyword evidence="5" id="KW-0732">Signal</keyword>
<sequence>MLTVSALMQKNFLLTLFFLTSGVATAQKITIKGQLQDTARAALPSATIMILNPKDSTLLNYGMSNAAGAFEIKNLARQNYIFKVTFVGLAPYARLIQPTAEQMEIDLGVILMKPRSSMLAEVTVEGDRAPVTVKKDTIEFNAEAFKTVKQNAVVEDLLKKLPGVEVDADGTIRAQGEQVQRVMVDGKPFFGTDPKLATRNLPANAVKKVQVYDKKSDQAVFSGIDDGQREKTINLELKEEKRNGAFGNASAGVGTDDRYAAKANFNRFKKGQQFSFLGMANNVNEQGFSIDDYMTFTGGSQQMARGGPVRVQINGNNQSGVPLNFGGRNSGIMSNYGGGLNFNNTFNKKTELNSSYFYNALDHNLLQTTDRINYFPTGDLTFNQVSRQHNTNQNHRLNTVLDHKIDSLNSLRWTTTLTYNETDAHEISTSQNLNADGTTANESQRQTSSSGSTTTLNTSLLWRHRFAKKGRTLSTTLTLGITDTDRDGAQDATNTFYGDTTQINHVLQNNVQDTKNNSYGINFSYTEPLGNRMYLEANYAYRRNMNDVDRRVYDLNGDEATLNLPLSNQYSSDYQYHRGGLNFRVNKTKYNITVGTGIQQTFLNGDLKLLNTTINKSYQNILPVARFNYDFSSSKHFRLDYETSVQEPTLQQLQPVIDNSDPLNLTTGNPNLRPAYAHDWRLNFTLFNPTNFSSFFAFIDATYTRNAITTSQTFTDQQVRISRPVNVDQNTRVTGNATYSFPITKLKSRFGITATATRQNGANVVNDVESNIAQNTVGGTLRYNFRYNEIFDIDLSANLSRQSTNYEFNTQADQLFFNKTYSAETNLTFLKNFSFNGTFDYLVYQSITNDYKQAIPLLNFSVSRFLLKNKSGELKFAVNNVLDKSLGVSQTADVNYFQRQVTNSLGRYYMLTFVYTLNKHLNPMGNRPRGGMIRIQRQ</sequence>
<dbReference type="SUPFAM" id="SSF56935">
    <property type="entry name" value="Porins"/>
    <property type="match status" value="1"/>
</dbReference>
<feature type="compositionally biased region" description="Polar residues" evidence="4">
    <location>
        <begin position="428"/>
        <end position="446"/>
    </location>
</feature>
<evidence type="ECO:0000256" key="3">
    <source>
        <dbReference type="ARBA" id="ARBA00023237"/>
    </source>
</evidence>
<keyword evidence="3" id="KW-0998">Cell outer membrane</keyword>
<dbReference type="Gene3D" id="2.40.170.20">
    <property type="entry name" value="TonB-dependent receptor, beta-barrel domain"/>
    <property type="match status" value="1"/>
</dbReference>
<keyword evidence="7" id="KW-0645">Protease</keyword>
<organism evidence="7 8">
    <name type="scientific">Chryseolinea serpens</name>
    <dbReference type="NCBI Taxonomy" id="947013"/>
    <lineage>
        <taxon>Bacteria</taxon>
        <taxon>Pseudomonadati</taxon>
        <taxon>Bacteroidota</taxon>
        <taxon>Cytophagia</taxon>
        <taxon>Cytophagales</taxon>
        <taxon>Fulvivirgaceae</taxon>
        <taxon>Chryseolinea</taxon>
    </lineage>
</organism>
<dbReference type="Proteomes" id="UP000184212">
    <property type="component" value="Unassembled WGS sequence"/>
</dbReference>
<evidence type="ECO:0000259" key="6">
    <source>
        <dbReference type="Pfam" id="PF14905"/>
    </source>
</evidence>
<reference evidence="7 8" key="1">
    <citation type="submission" date="2016-11" db="EMBL/GenBank/DDBJ databases">
        <authorList>
            <person name="Jaros S."/>
            <person name="Januszkiewicz K."/>
            <person name="Wedrychowicz H."/>
        </authorList>
    </citation>
    <scope>NUCLEOTIDE SEQUENCE [LARGE SCALE GENOMIC DNA]</scope>
    <source>
        <strain evidence="7 8">DSM 24574</strain>
    </source>
</reference>
<evidence type="ECO:0000313" key="7">
    <source>
        <dbReference type="EMBL" id="SHH96465.1"/>
    </source>
</evidence>
<dbReference type="EMBL" id="FQWQ01000006">
    <property type="protein sequence ID" value="SHH96465.1"/>
    <property type="molecule type" value="Genomic_DNA"/>
</dbReference>
<feature type="domain" description="Outer membrane protein beta-barrel" evidence="6">
    <location>
        <begin position="464"/>
        <end position="745"/>
    </location>
</feature>
<evidence type="ECO:0000256" key="5">
    <source>
        <dbReference type="SAM" id="SignalP"/>
    </source>
</evidence>
<feature type="chain" id="PRO_5012929018" evidence="5">
    <location>
        <begin position="27"/>
        <end position="938"/>
    </location>
</feature>